<sequence>MYFIRQGKAEITQNGTKYGTTFDGSYFGELPFLFSECIHRQPFETQERRNNLKRQSTVANNVEAMQRRRELAELVEGQE</sequence>
<evidence type="ECO:0000313" key="3">
    <source>
        <dbReference type="Proteomes" id="UP001165060"/>
    </source>
</evidence>
<keyword evidence="3" id="KW-1185">Reference proteome</keyword>
<evidence type="ECO:0000313" key="2">
    <source>
        <dbReference type="EMBL" id="GMI53503.1"/>
    </source>
</evidence>
<dbReference type="InterPro" id="IPR000595">
    <property type="entry name" value="cNMP-bd_dom"/>
</dbReference>
<proteinExistence type="predicted"/>
<evidence type="ECO:0000259" key="1">
    <source>
        <dbReference type="PROSITE" id="PS50042"/>
    </source>
</evidence>
<dbReference type="PROSITE" id="PS50042">
    <property type="entry name" value="CNMP_BINDING_3"/>
    <property type="match status" value="1"/>
</dbReference>
<reference evidence="2 3" key="1">
    <citation type="journal article" date="2023" name="Commun. Biol.">
        <title>Genome analysis of Parmales, the sister group of diatoms, reveals the evolutionary specialization of diatoms from phago-mixotrophs to photoautotrophs.</title>
        <authorList>
            <person name="Ban H."/>
            <person name="Sato S."/>
            <person name="Yoshikawa S."/>
            <person name="Yamada K."/>
            <person name="Nakamura Y."/>
            <person name="Ichinomiya M."/>
            <person name="Sato N."/>
            <person name="Blanc-Mathieu R."/>
            <person name="Endo H."/>
            <person name="Kuwata A."/>
            <person name="Ogata H."/>
        </authorList>
    </citation>
    <scope>NUCLEOTIDE SEQUENCE [LARGE SCALE GENOMIC DNA]</scope>
</reference>
<dbReference type="Gene3D" id="2.60.120.10">
    <property type="entry name" value="Jelly Rolls"/>
    <property type="match status" value="1"/>
</dbReference>
<comment type="caution">
    <text evidence="2">The sequence shown here is derived from an EMBL/GenBank/DDBJ whole genome shotgun (WGS) entry which is preliminary data.</text>
</comment>
<dbReference type="InterPro" id="IPR014710">
    <property type="entry name" value="RmlC-like_jellyroll"/>
</dbReference>
<dbReference type="SUPFAM" id="SSF51206">
    <property type="entry name" value="cAMP-binding domain-like"/>
    <property type="match status" value="1"/>
</dbReference>
<name>A0ABQ6NBX5_9STRA</name>
<feature type="domain" description="Cyclic nucleotide-binding" evidence="1">
    <location>
        <begin position="1"/>
        <end position="58"/>
    </location>
</feature>
<gene>
    <name evidence="2" type="ORF">TeGR_g13616</name>
</gene>
<dbReference type="InterPro" id="IPR018490">
    <property type="entry name" value="cNMP-bd_dom_sf"/>
</dbReference>
<organism evidence="2 3">
    <name type="scientific">Tetraparma gracilis</name>
    <dbReference type="NCBI Taxonomy" id="2962635"/>
    <lineage>
        <taxon>Eukaryota</taxon>
        <taxon>Sar</taxon>
        <taxon>Stramenopiles</taxon>
        <taxon>Ochrophyta</taxon>
        <taxon>Bolidophyceae</taxon>
        <taxon>Parmales</taxon>
        <taxon>Triparmaceae</taxon>
        <taxon>Tetraparma</taxon>
    </lineage>
</organism>
<dbReference type="Proteomes" id="UP001165060">
    <property type="component" value="Unassembled WGS sequence"/>
</dbReference>
<dbReference type="EMBL" id="BRYB01006256">
    <property type="protein sequence ID" value="GMI53503.1"/>
    <property type="molecule type" value="Genomic_DNA"/>
</dbReference>
<protein>
    <recommendedName>
        <fullName evidence="1">Cyclic nucleotide-binding domain-containing protein</fullName>
    </recommendedName>
</protein>
<accession>A0ABQ6NBX5</accession>